<dbReference type="Proteomes" id="UP000824049">
    <property type="component" value="Unassembled WGS sequence"/>
</dbReference>
<feature type="transmembrane region" description="Helical" evidence="13">
    <location>
        <begin position="415"/>
        <end position="436"/>
    </location>
</feature>
<feature type="transmembrane region" description="Helical" evidence="13">
    <location>
        <begin position="92"/>
        <end position="114"/>
    </location>
</feature>
<dbReference type="InterPro" id="IPR048279">
    <property type="entry name" value="MdtK-like"/>
</dbReference>
<dbReference type="PIRSF" id="PIRSF006603">
    <property type="entry name" value="DinF"/>
    <property type="match status" value="1"/>
</dbReference>
<feature type="transmembrane region" description="Helical" evidence="13">
    <location>
        <begin position="319"/>
        <end position="346"/>
    </location>
</feature>
<dbReference type="EMBL" id="DXBR01000026">
    <property type="protein sequence ID" value="HIZ38750.1"/>
    <property type="molecule type" value="Genomic_DNA"/>
</dbReference>
<dbReference type="PANTHER" id="PTHR43298">
    <property type="entry name" value="MULTIDRUG RESISTANCE PROTEIN NORM-RELATED"/>
    <property type="match status" value="1"/>
</dbReference>
<evidence type="ECO:0000313" key="15">
    <source>
        <dbReference type="Proteomes" id="UP000824049"/>
    </source>
</evidence>
<feature type="transmembrane region" description="Helical" evidence="13">
    <location>
        <begin position="271"/>
        <end position="290"/>
    </location>
</feature>
<dbReference type="GO" id="GO:0005886">
    <property type="term" value="C:plasma membrane"/>
    <property type="evidence" value="ECO:0007669"/>
    <property type="project" value="UniProtKB-SubCell"/>
</dbReference>
<name>A0A9D2J6E6_9FIRM</name>
<comment type="subcellular location">
    <subcellularLocation>
        <location evidence="2">Cell membrane</location>
        <topology evidence="2">Multi-pass membrane protein</topology>
    </subcellularLocation>
</comment>
<keyword evidence="7" id="KW-1003">Cell membrane</keyword>
<dbReference type="PANTHER" id="PTHR43298:SF2">
    <property type="entry name" value="FMN_FAD EXPORTER YEEO-RELATED"/>
    <property type="match status" value="1"/>
</dbReference>
<evidence type="ECO:0000256" key="7">
    <source>
        <dbReference type="ARBA" id="ARBA00022475"/>
    </source>
</evidence>
<evidence type="ECO:0000256" key="1">
    <source>
        <dbReference type="ARBA" id="ARBA00003408"/>
    </source>
</evidence>
<reference evidence="14" key="1">
    <citation type="journal article" date="2021" name="PeerJ">
        <title>Extensive microbial diversity within the chicken gut microbiome revealed by metagenomics and culture.</title>
        <authorList>
            <person name="Gilroy R."/>
            <person name="Ravi A."/>
            <person name="Getino M."/>
            <person name="Pursley I."/>
            <person name="Horton D.L."/>
            <person name="Alikhan N.F."/>
            <person name="Baker D."/>
            <person name="Gharbi K."/>
            <person name="Hall N."/>
            <person name="Watson M."/>
            <person name="Adriaenssens E.M."/>
            <person name="Foster-Nyarko E."/>
            <person name="Jarju S."/>
            <person name="Secka A."/>
            <person name="Antonio M."/>
            <person name="Oren A."/>
            <person name="Chaudhuri R.R."/>
            <person name="La Ragione R."/>
            <person name="Hildebrand F."/>
            <person name="Pallen M.J."/>
        </authorList>
    </citation>
    <scope>NUCLEOTIDE SEQUENCE</scope>
    <source>
        <strain evidence="14">CHK179-28034</strain>
    </source>
</reference>
<protein>
    <recommendedName>
        <fullName evidence="4">Probable multidrug resistance protein NorM</fullName>
    </recommendedName>
    <alternativeName>
        <fullName evidence="12">Multidrug-efflux transporter</fullName>
    </alternativeName>
</protein>
<evidence type="ECO:0000256" key="13">
    <source>
        <dbReference type="SAM" id="Phobius"/>
    </source>
</evidence>
<feature type="transmembrane region" description="Helical" evidence="13">
    <location>
        <begin position="358"/>
        <end position="380"/>
    </location>
</feature>
<evidence type="ECO:0000256" key="12">
    <source>
        <dbReference type="ARBA" id="ARBA00031636"/>
    </source>
</evidence>
<reference evidence="14" key="2">
    <citation type="submission" date="2021-04" db="EMBL/GenBank/DDBJ databases">
        <authorList>
            <person name="Gilroy R."/>
        </authorList>
    </citation>
    <scope>NUCLEOTIDE SEQUENCE</scope>
    <source>
        <strain evidence="14">CHK179-28034</strain>
    </source>
</reference>
<dbReference type="GO" id="GO:0006811">
    <property type="term" value="P:monoatomic ion transport"/>
    <property type="evidence" value="ECO:0007669"/>
    <property type="project" value="UniProtKB-KW"/>
</dbReference>
<evidence type="ECO:0000256" key="8">
    <source>
        <dbReference type="ARBA" id="ARBA00022692"/>
    </source>
</evidence>
<dbReference type="GO" id="GO:0015297">
    <property type="term" value="F:antiporter activity"/>
    <property type="evidence" value="ECO:0007669"/>
    <property type="project" value="UniProtKB-KW"/>
</dbReference>
<proteinExistence type="inferred from homology"/>
<feature type="transmembrane region" description="Helical" evidence="13">
    <location>
        <begin position="240"/>
        <end position="265"/>
    </location>
</feature>
<keyword evidence="10" id="KW-0406">Ion transport</keyword>
<keyword evidence="8 13" id="KW-0812">Transmembrane</keyword>
<evidence type="ECO:0000256" key="3">
    <source>
        <dbReference type="ARBA" id="ARBA00010199"/>
    </source>
</evidence>
<feature type="transmembrane region" description="Helical" evidence="13">
    <location>
        <begin position="387"/>
        <end position="409"/>
    </location>
</feature>
<comment type="function">
    <text evidence="1">Multidrug efflux pump.</text>
</comment>
<dbReference type="InterPro" id="IPR002528">
    <property type="entry name" value="MATE_fam"/>
</dbReference>
<accession>A0A9D2J6E6</accession>
<dbReference type="AlphaFoldDB" id="A0A9D2J6E6"/>
<evidence type="ECO:0000256" key="6">
    <source>
        <dbReference type="ARBA" id="ARBA00022449"/>
    </source>
</evidence>
<organism evidence="14 15">
    <name type="scientific">Candidatus Anaerobutyricum stercoris</name>
    <dbReference type="NCBI Taxonomy" id="2838457"/>
    <lineage>
        <taxon>Bacteria</taxon>
        <taxon>Bacillati</taxon>
        <taxon>Bacillota</taxon>
        <taxon>Clostridia</taxon>
        <taxon>Lachnospirales</taxon>
        <taxon>Lachnospiraceae</taxon>
        <taxon>Anaerobutyricum</taxon>
    </lineage>
</organism>
<dbReference type="GO" id="GO:0042910">
    <property type="term" value="F:xenobiotic transmembrane transporter activity"/>
    <property type="evidence" value="ECO:0007669"/>
    <property type="project" value="InterPro"/>
</dbReference>
<gene>
    <name evidence="14" type="ORF">H9968_02320</name>
</gene>
<keyword evidence="9 13" id="KW-1133">Transmembrane helix</keyword>
<feature type="transmembrane region" description="Helical" evidence="13">
    <location>
        <begin position="134"/>
        <end position="151"/>
    </location>
</feature>
<keyword evidence="11 13" id="KW-0472">Membrane</keyword>
<evidence type="ECO:0000313" key="14">
    <source>
        <dbReference type="EMBL" id="HIZ38750.1"/>
    </source>
</evidence>
<sequence>MNETFMKEKPVLPLLLSMSLPMVISMLVNSLYNIVDSFFVAQISEDAMTALSLVYPVQNFINAVAIGFGVGINAVIAYHLGAQEHEKANRAATWGFVLSLVHGAVMMVGCIAIMPAFLRMFTTQEQVIDYGIRYSRIAFAFSLIIVTSLAFEKVFQSVGRMKVTMGGMLAGCVTNIILDPVLIFGIGPFPAMGIEGAALATGIGQVLTVVIYLVIYLVRPIPVRLGRQYLTRENGLFMRLYSIGIPATLNLALPSLLISALNAILAAYGQIYVVILGIYYKLQTFLYLPVNGIVQGMRPIIGYNYGAKEHKRVSQIYRITLTISAGIMLVGTIICLAVPGQLIAIYTTNPETIAAGKIALRVICAGFIVSAVSVTSSGALEGLGEGVPSFIISLFRYVVVIIPVAFLLSRVFGPAGVWNAFWIAEAITAAIAFVVYRKALRGASTFQFS</sequence>
<comment type="similarity">
    <text evidence="3">Belongs to the multi antimicrobial extrusion (MATE) (TC 2.A.66.1) family.</text>
</comment>
<comment type="caution">
    <text evidence="14">The sequence shown here is derived from an EMBL/GenBank/DDBJ whole genome shotgun (WGS) entry which is preliminary data.</text>
</comment>
<evidence type="ECO:0000256" key="2">
    <source>
        <dbReference type="ARBA" id="ARBA00004651"/>
    </source>
</evidence>
<keyword evidence="6" id="KW-0050">Antiport</keyword>
<evidence type="ECO:0000256" key="10">
    <source>
        <dbReference type="ARBA" id="ARBA00023065"/>
    </source>
</evidence>
<dbReference type="NCBIfam" id="TIGR00797">
    <property type="entry name" value="matE"/>
    <property type="match status" value="1"/>
</dbReference>
<dbReference type="InterPro" id="IPR050222">
    <property type="entry name" value="MATE_MdtK"/>
</dbReference>
<feature type="transmembrane region" description="Helical" evidence="13">
    <location>
        <begin position="163"/>
        <end position="186"/>
    </location>
</feature>
<evidence type="ECO:0000256" key="5">
    <source>
        <dbReference type="ARBA" id="ARBA00022448"/>
    </source>
</evidence>
<keyword evidence="5" id="KW-0813">Transport</keyword>
<dbReference type="Pfam" id="PF01554">
    <property type="entry name" value="MatE"/>
    <property type="match status" value="2"/>
</dbReference>
<evidence type="ECO:0000256" key="4">
    <source>
        <dbReference type="ARBA" id="ARBA00020268"/>
    </source>
</evidence>
<feature type="transmembrane region" description="Helical" evidence="13">
    <location>
        <begin position="198"/>
        <end position="219"/>
    </location>
</feature>
<evidence type="ECO:0000256" key="9">
    <source>
        <dbReference type="ARBA" id="ARBA00022989"/>
    </source>
</evidence>
<feature type="transmembrane region" description="Helical" evidence="13">
    <location>
        <begin position="60"/>
        <end position="80"/>
    </location>
</feature>
<evidence type="ECO:0000256" key="11">
    <source>
        <dbReference type="ARBA" id="ARBA00023136"/>
    </source>
</evidence>
<feature type="transmembrane region" description="Helical" evidence="13">
    <location>
        <begin position="12"/>
        <end position="32"/>
    </location>
</feature>